<gene>
    <name evidence="2" type="ORF">M1E25_11110</name>
</gene>
<evidence type="ECO:0000313" key="2">
    <source>
        <dbReference type="EMBL" id="MCM2577898.1"/>
    </source>
</evidence>
<evidence type="ECO:0000313" key="3">
    <source>
        <dbReference type="Proteomes" id="UP001167160"/>
    </source>
</evidence>
<dbReference type="InterPro" id="IPR011335">
    <property type="entry name" value="Restrct_endonuc-II-like"/>
</dbReference>
<dbReference type="InterPro" id="IPR012296">
    <property type="entry name" value="Nuclease_put_TT1808"/>
</dbReference>
<organism evidence="2 3">
    <name type="scientific">Streptomyces meridianus</name>
    <dbReference type="NCBI Taxonomy" id="2938945"/>
    <lineage>
        <taxon>Bacteria</taxon>
        <taxon>Bacillati</taxon>
        <taxon>Actinomycetota</taxon>
        <taxon>Actinomycetes</taxon>
        <taxon>Kitasatosporales</taxon>
        <taxon>Streptomycetaceae</taxon>
        <taxon>Streptomyces</taxon>
    </lineage>
</organism>
<name>A0ABT0X5T2_9ACTN</name>
<keyword evidence="2" id="KW-0255">Endonuclease</keyword>
<protein>
    <submittedName>
        <fullName evidence="2">Uma2 family endonuclease</fullName>
    </submittedName>
</protein>
<dbReference type="PANTHER" id="PTHR35400:SF3">
    <property type="entry name" value="SLL1072 PROTEIN"/>
    <property type="match status" value="1"/>
</dbReference>
<reference evidence="2" key="1">
    <citation type="journal article" date="2023" name="Int. J. Syst. Evol. Microbiol.">
        <title>Streptomyces meridianus sp. nov. isolated from brackish water of the Tagus estuary in Alcochete, Portugal.</title>
        <authorList>
            <person name="Santos J.D.N."/>
            <person name="Klimek D."/>
            <person name="Calusinska M."/>
            <person name="Lobo Da Cunha A."/>
            <person name="Catita J."/>
            <person name="Goncalves H."/>
            <person name="Gonzalez I."/>
            <person name="Reyes F."/>
            <person name="Lage O.M."/>
        </authorList>
    </citation>
    <scope>NUCLEOTIDE SEQUENCE</scope>
    <source>
        <strain evidence="2">MTZ3.1</strain>
    </source>
</reference>
<dbReference type="Pfam" id="PF05685">
    <property type="entry name" value="Uma2"/>
    <property type="match status" value="1"/>
</dbReference>
<dbReference type="CDD" id="cd06260">
    <property type="entry name" value="DUF820-like"/>
    <property type="match status" value="1"/>
</dbReference>
<dbReference type="Gene3D" id="3.90.1570.10">
    <property type="entry name" value="tt1808, chain A"/>
    <property type="match status" value="1"/>
</dbReference>
<feature type="domain" description="Putative restriction endonuclease" evidence="1">
    <location>
        <begin position="24"/>
        <end position="186"/>
    </location>
</feature>
<dbReference type="Proteomes" id="UP001167160">
    <property type="component" value="Unassembled WGS sequence"/>
</dbReference>
<keyword evidence="2" id="KW-0378">Hydrolase</keyword>
<dbReference type="GO" id="GO:0004519">
    <property type="term" value="F:endonuclease activity"/>
    <property type="evidence" value="ECO:0007669"/>
    <property type="project" value="UniProtKB-KW"/>
</dbReference>
<sequence>MSALTVDHQPDNGYGWDDLVRIWEETDAPEGWKVEIIEGIVTMSPPPAKDHHNTADELQRLLYTVIPRDWGIYQTQGVSVPGRSGLYIPDLAVIPKSSTAGPGNLVSASDAELIVEITSRGNAGADRIAELHGYAHASVPLYLLLDPWRSGHPMATLYGKPEAGTYRTLAAVEYGKELHLPEPFDLTVDTGVFPVS</sequence>
<evidence type="ECO:0000259" key="1">
    <source>
        <dbReference type="Pfam" id="PF05685"/>
    </source>
</evidence>
<dbReference type="InterPro" id="IPR008538">
    <property type="entry name" value="Uma2"/>
</dbReference>
<keyword evidence="2" id="KW-0540">Nuclease</keyword>
<keyword evidence="3" id="KW-1185">Reference proteome</keyword>
<accession>A0ABT0X5T2</accession>
<dbReference type="PANTHER" id="PTHR35400">
    <property type="entry name" value="SLR1083 PROTEIN"/>
    <property type="match status" value="1"/>
</dbReference>
<dbReference type="SUPFAM" id="SSF52980">
    <property type="entry name" value="Restriction endonuclease-like"/>
    <property type="match status" value="1"/>
</dbReference>
<comment type="caution">
    <text evidence="2">The sequence shown here is derived from an EMBL/GenBank/DDBJ whole genome shotgun (WGS) entry which is preliminary data.</text>
</comment>
<dbReference type="RefSeq" id="WP_251413397.1">
    <property type="nucleotide sequence ID" value="NZ_JAMQGM010000023.1"/>
</dbReference>
<proteinExistence type="predicted"/>
<dbReference type="EMBL" id="JAMQGM010000023">
    <property type="protein sequence ID" value="MCM2577898.1"/>
    <property type="molecule type" value="Genomic_DNA"/>
</dbReference>